<dbReference type="FunFam" id="2.60.40.2840:FF:000003">
    <property type="entry name" value="Phosphatidylinositol 4,5-bisphosphate 5-phosphatase A"/>
    <property type="match status" value="1"/>
</dbReference>
<feature type="compositionally biased region" description="Low complexity" evidence="2">
    <location>
        <begin position="431"/>
        <end position="445"/>
    </location>
</feature>
<feature type="compositionally biased region" description="Pro residues" evidence="2">
    <location>
        <begin position="337"/>
        <end position="347"/>
    </location>
</feature>
<dbReference type="STRING" id="10020.ENSDORP00000011565"/>
<organism evidence="4 5">
    <name type="scientific">Dipodomys ordii</name>
    <name type="common">Ord's kangaroo rat</name>
    <dbReference type="NCBI Taxonomy" id="10020"/>
    <lineage>
        <taxon>Eukaryota</taxon>
        <taxon>Metazoa</taxon>
        <taxon>Chordata</taxon>
        <taxon>Craniata</taxon>
        <taxon>Vertebrata</taxon>
        <taxon>Euteleostomi</taxon>
        <taxon>Mammalia</taxon>
        <taxon>Eutheria</taxon>
        <taxon>Euarchontoglires</taxon>
        <taxon>Glires</taxon>
        <taxon>Rodentia</taxon>
        <taxon>Castorimorpha</taxon>
        <taxon>Heteromyidae</taxon>
        <taxon>Dipodomyinae</taxon>
        <taxon>Dipodomys</taxon>
    </lineage>
</organism>
<evidence type="ECO:0000256" key="2">
    <source>
        <dbReference type="SAM" id="MobiDB-lite"/>
    </source>
</evidence>
<dbReference type="Pfam" id="PF17751">
    <property type="entry name" value="SKICH"/>
    <property type="match status" value="1"/>
</dbReference>
<dbReference type="PANTHER" id="PTHR11200:SF127">
    <property type="entry name" value="PHOSPHATIDYLINOSITOL 4,5-BISPHOSPHATE 5-PHOSPHATASE A"/>
    <property type="match status" value="1"/>
</dbReference>
<dbReference type="InParanoid" id="A0A1S3EZ64"/>
<evidence type="ECO:0000313" key="5">
    <source>
        <dbReference type="RefSeq" id="XP_012869711.1"/>
    </source>
</evidence>
<dbReference type="SMART" id="SM00128">
    <property type="entry name" value="IPPc"/>
    <property type="match status" value="1"/>
</dbReference>
<dbReference type="GO" id="GO:0001726">
    <property type="term" value="C:ruffle"/>
    <property type="evidence" value="ECO:0007669"/>
    <property type="project" value="TreeGrafter"/>
</dbReference>
<feature type="compositionally biased region" description="Polar residues" evidence="2">
    <location>
        <begin position="213"/>
        <end position="222"/>
    </location>
</feature>
<feature type="compositionally biased region" description="Low complexity" evidence="2">
    <location>
        <begin position="793"/>
        <end position="804"/>
    </location>
</feature>
<feature type="compositionally biased region" description="Low complexity" evidence="2">
    <location>
        <begin position="748"/>
        <end position="761"/>
    </location>
</feature>
<dbReference type="GO" id="GO:0005886">
    <property type="term" value="C:plasma membrane"/>
    <property type="evidence" value="ECO:0007669"/>
    <property type="project" value="TreeGrafter"/>
</dbReference>
<dbReference type="GO" id="GO:0004439">
    <property type="term" value="F:phosphatidylinositol-4,5-bisphosphate 5-phosphatase activity"/>
    <property type="evidence" value="ECO:0007669"/>
    <property type="project" value="TreeGrafter"/>
</dbReference>
<feature type="compositionally biased region" description="Low complexity" evidence="2">
    <location>
        <begin position="681"/>
        <end position="696"/>
    </location>
</feature>
<feature type="compositionally biased region" description="Low complexity" evidence="2">
    <location>
        <begin position="97"/>
        <end position="120"/>
    </location>
</feature>
<feature type="compositionally biased region" description="Low complexity" evidence="2">
    <location>
        <begin position="179"/>
        <end position="191"/>
    </location>
</feature>
<dbReference type="CTD" id="27124"/>
<dbReference type="Gene3D" id="3.60.10.10">
    <property type="entry name" value="Endonuclease/exonuclease/phosphatase"/>
    <property type="match status" value="1"/>
</dbReference>
<dbReference type="RefSeq" id="XP_012869711.1">
    <property type="nucleotide sequence ID" value="XM_013014257.1"/>
</dbReference>
<feature type="compositionally biased region" description="Basic and acidic residues" evidence="2">
    <location>
        <begin position="1"/>
        <end position="11"/>
    </location>
</feature>
<gene>
    <name evidence="5" type="primary">Inpp5j</name>
</gene>
<feature type="compositionally biased region" description="Polar residues" evidence="2">
    <location>
        <begin position="159"/>
        <end position="173"/>
    </location>
</feature>
<feature type="compositionally biased region" description="Pro residues" evidence="2">
    <location>
        <begin position="196"/>
        <end position="209"/>
    </location>
</feature>
<feature type="compositionally biased region" description="Low complexity" evidence="2">
    <location>
        <begin position="254"/>
        <end position="267"/>
    </location>
</feature>
<feature type="compositionally biased region" description="Low complexity" evidence="2">
    <location>
        <begin position="348"/>
        <end position="359"/>
    </location>
</feature>
<dbReference type="PANTHER" id="PTHR11200">
    <property type="entry name" value="INOSITOL 5-PHOSPHATASE"/>
    <property type="match status" value="1"/>
</dbReference>
<dbReference type="GO" id="GO:0046856">
    <property type="term" value="P:phosphatidylinositol dephosphorylation"/>
    <property type="evidence" value="ECO:0007669"/>
    <property type="project" value="InterPro"/>
</dbReference>
<feature type="domain" description="Inositol polyphosphate-related phosphatase" evidence="3">
    <location>
        <begin position="453"/>
        <end position="683"/>
    </location>
</feature>
<comment type="similarity">
    <text evidence="1">Belongs to the inositol 1,4,5-trisphosphate 5-phosphatase type II family.</text>
</comment>
<protein>
    <submittedName>
        <fullName evidence="5">Phosphatidylinositol 4,5-bisphosphate 5-phosphatase A</fullName>
    </submittedName>
</protein>
<dbReference type="InterPro" id="IPR041611">
    <property type="entry name" value="SKICH"/>
</dbReference>
<dbReference type="AlphaFoldDB" id="A0A1S3EZ64"/>
<dbReference type="Pfam" id="PF22669">
    <property type="entry name" value="Exo_endo_phos2"/>
    <property type="match status" value="1"/>
</dbReference>
<feature type="compositionally biased region" description="Polar residues" evidence="2">
    <location>
        <begin position="27"/>
        <end position="41"/>
    </location>
</feature>
<dbReference type="KEGG" id="dord:105984156"/>
<name>A0A1S3EZ64_DIPOR</name>
<dbReference type="InterPro" id="IPR046985">
    <property type="entry name" value="IP5"/>
</dbReference>
<dbReference type="InterPro" id="IPR000300">
    <property type="entry name" value="IPPc"/>
</dbReference>
<feature type="region of interest" description="Disordered" evidence="2">
    <location>
        <begin position="1"/>
        <end position="449"/>
    </location>
</feature>
<feature type="region of interest" description="Disordered" evidence="2">
    <location>
        <begin position="680"/>
        <end position="843"/>
    </location>
</feature>
<dbReference type="SUPFAM" id="SSF56219">
    <property type="entry name" value="DNase I-like"/>
    <property type="match status" value="1"/>
</dbReference>
<accession>A0A1S3EZ64</accession>
<dbReference type="GO" id="GO:0005737">
    <property type="term" value="C:cytoplasm"/>
    <property type="evidence" value="ECO:0007669"/>
    <property type="project" value="TreeGrafter"/>
</dbReference>
<sequence length="843" mass="87884">MEGRSSGDSRRLGTPGSLGPLPVLHGASQTGTPSKVDSSFQHPAKNTAPVPSEPRLALAPVGPRAATSPSSEGPRLALASPRPILAALSTPGGQKRAPAPHSSSPAPTSVSQLVVSASAVPKPPPATSASVLAPTSLGQLVISASAMPRQPPSPLGPSQAPTSKDQKPLSPTSMGPKPALAASGLSLALASQEHPLPSPSSPSPVPSPILSPCQEQSLTPASAISAPVSMGWTPAKQRDVPAPRPLPPSEGRLQPPAQASAPTSSPALIQTSPDPRVSPSFRARPEASRNSPEDPVLPRPPHTLPLEVGTSLPESGTRSPGLLSPTFRPGTSSGQTVPPPLPKPPRSPSRSPSRSPNRSTCVPPTPEVTLPRSGTQGAGPDTQRPKSGTQSPGSGTQSPGSGSQGSGPGTHTAGAGRCLSPKLQTPEAPVTISPTSISAPSSWSAQPTCKSDPGFRITVVTWNVGTAMPPDDVTSLLHLGGGDNSDGADMIAIGLQEVNSMINKRLKDALFTDQWSELFMDALGPFNFVLVSTVRMQGVILLLFAKYYHLPFLRDVQTDCTRTGLGGYWFAFRDDVPLVRLEVADEWVRPEQAVVRYRMETVFARSSWDWIGLYRVGFRHCKDYVAYVWAKHEDVDGSIYQVTFSEDSLPKGHGDFILGYYSHHHSILIGVTEPFQISLPTSESASSSTDSSGTSSEGEDDSTLELLAPKSRSPSPGKSKRHRSRSPGLARFPSLALRPSSRERRGASRSPSPQSRQLPRLAPDRGSGGGSRGSSEEGSSGLPGPWAFPPAVPRGLGLLPALRLEPVDPGGGFWGPDGAAPNSDSLSPSPQGRHGLEEGGLGP</sequence>
<dbReference type="InterPro" id="IPR036691">
    <property type="entry name" value="Endo/exonu/phosph_ase_sf"/>
</dbReference>
<dbReference type="OrthoDB" id="62798at2759"/>
<evidence type="ECO:0000259" key="3">
    <source>
        <dbReference type="SMART" id="SM00128"/>
    </source>
</evidence>
<dbReference type="Proteomes" id="UP000081671">
    <property type="component" value="Unplaced"/>
</dbReference>
<dbReference type="GO" id="GO:0034485">
    <property type="term" value="F:phosphatidylinositol-3,4,5-trisphosphate 5-phosphatase activity"/>
    <property type="evidence" value="ECO:0007669"/>
    <property type="project" value="TreeGrafter"/>
</dbReference>
<dbReference type="GeneID" id="105984156"/>
<proteinExistence type="inferred from homology"/>
<dbReference type="FunCoup" id="A0A1S3EZ64">
    <property type="interactions" value="172"/>
</dbReference>
<dbReference type="Gene3D" id="2.60.40.2840">
    <property type="match status" value="1"/>
</dbReference>
<keyword evidence="4" id="KW-1185">Reference proteome</keyword>
<reference evidence="5" key="1">
    <citation type="submission" date="2025-08" db="UniProtKB">
        <authorList>
            <consortium name="RefSeq"/>
        </authorList>
    </citation>
    <scope>IDENTIFICATION</scope>
    <source>
        <tissue evidence="5">Kidney</tissue>
    </source>
</reference>
<feature type="compositionally biased region" description="Low complexity" evidence="2">
    <location>
        <begin position="387"/>
        <end position="401"/>
    </location>
</feature>
<evidence type="ECO:0000256" key="1">
    <source>
        <dbReference type="ARBA" id="ARBA00005910"/>
    </source>
</evidence>
<evidence type="ECO:0000313" key="4">
    <source>
        <dbReference type="Proteomes" id="UP000081671"/>
    </source>
</evidence>